<name>A0A9P8UC50_9PEZI</name>
<dbReference type="AlphaFoldDB" id="A0A9P8UC50"/>
<sequence length="129" mass="13696">MPAGRTGSRHSSATPSNLKSGKSPGMTKWRPIVPRLSSEDGVARVRRHAPVNGDVVDPPTARAPTVDMGRTETRARGTPAKDSPAEKKPAANKLARPKFAGEKDSGQEIEETGRTRFIAVPQGFNTVAA</sequence>
<feature type="compositionally biased region" description="Basic and acidic residues" evidence="1">
    <location>
        <begin position="99"/>
        <end position="114"/>
    </location>
</feature>
<organism evidence="2 3">
    <name type="scientific">Truncatella angustata</name>
    <dbReference type="NCBI Taxonomy" id="152316"/>
    <lineage>
        <taxon>Eukaryota</taxon>
        <taxon>Fungi</taxon>
        <taxon>Dikarya</taxon>
        <taxon>Ascomycota</taxon>
        <taxon>Pezizomycotina</taxon>
        <taxon>Sordariomycetes</taxon>
        <taxon>Xylariomycetidae</taxon>
        <taxon>Amphisphaeriales</taxon>
        <taxon>Sporocadaceae</taxon>
        <taxon>Truncatella</taxon>
    </lineage>
</organism>
<dbReference type="EMBL" id="JAGPXC010000011">
    <property type="protein sequence ID" value="KAH6645740.1"/>
    <property type="molecule type" value="Genomic_DNA"/>
</dbReference>
<dbReference type="RefSeq" id="XP_045952254.1">
    <property type="nucleotide sequence ID" value="XM_046108438.1"/>
</dbReference>
<keyword evidence="3" id="KW-1185">Reference proteome</keyword>
<feature type="region of interest" description="Disordered" evidence="1">
    <location>
        <begin position="1"/>
        <end position="114"/>
    </location>
</feature>
<proteinExistence type="predicted"/>
<comment type="caution">
    <text evidence="2">The sequence shown here is derived from an EMBL/GenBank/DDBJ whole genome shotgun (WGS) entry which is preliminary data.</text>
</comment>
<accession>A0A9P8UC50</accession>
<feature type="compositionally biased region" description="Polar residues" evidence="1">
    <location>
        <begin position="9"/>
        <end position="20"/>
    </location>
</feature>
<dbReference type="GeneID" id="70137329"/>
<dbReference type="Proteomes" id="UP000758603">
    <property type="component" value="Unassembled WGS sequence"/>
</dbReference>
<evidence type="ECO:0000313" key="2">
    <source>
        <dbReference type="EMBL" id="KAH6645740.1"/>
    </source>
</evidence>
<reference evidence="2" key="1">
    <citation type="journal article" date="2021" name="Nat. Commun.">
        <title>Genetic determinants of endophytism in the Arabidopsis root mycobiome.</title>
        <authorList>
            <person name="Mesny F."/>
            <person name="Miyauchi S."/>
            <person name="Thiergart T."/>
            <person name="Pickel B."/>
            <person name="Atanasova L."/>
            <person name="Karlsson M."/>
            <person name="Huettel B."/>
            <person name="Barry K.W."/>
            <person name="Haridas S."/>
            <person name="Chen C."/>
            <person name="Bauer D."/>
            <person name="Andreopoulos W."/>
            <person name="Pangilinan J."/>
            <person name="LaButti K."/>
            <person name="Riley R."/>
            <person name="Lipzen A."/>
            <person name="Clum A."/>
            <person name="Drula E."/>
            <person name="Henrissat B."/>
            <person name="Kohler A."/>
            <person name="Grigoriev I.V."/>
            <person name="Martin F.M."/>
            <person name="Hacquard S."/>
        </authorList>
    </citation>
    <scope>NUCLEOTIDE SEQUENCE</scope>
    <source>
        <strain evidence="2">MPI-SDFR-AT-0073</strain>
    </source>
</reference>
<evidence type="ECO:0000256" key="1">
    <source>
        <dbReference type="SAM" id="MobiDB-lite"/>
    </source>
</evidence>
<gene>
    <name evidence="2" type="ORF">BKA67DRAFT_664755</name>
</gene>
<evidence type="ECO:0000313" key="3">
    <source>
        <dbReference type="Proteomes" id="UP000758603"/>
    </source>
</evidence>
<protein>
    <submittedName>
        <fullName evidence="2">Uncharacterized protein</fullName>
    </submittedName>
</protein>